<feature type="domain" description="RDD" evidence="7">
    <location>
        <begin position="65"/>
        <end position="138"/>
    </location>
</feature>
<dbReference type="PANTHER" id="PTHR36115:SF6">
    <property type="entry name" value="PROLINE-RICH ANTIGEN HOMOLOG"/>
    <property type="match status" value="1"/>
</dbReference>
<evidence type="ECO:0000259" key="7">
    <source>
        <dbReference type="Pfam" id="PF06271"/>
    </source>
</evidence>
<dbReference type="STRING" id="37927.SA2016_1836"/>
<keyword evidence="9" id="KW-1185">Reference proteome</keyword>
<evidence type="ECO:0000313" key="8">
    <source>
        <dbReference type="EMBL" id="AMM32510.1"/>
    </source>
</evidence>
<dbReference type="OrthoDB" id="5187110at2"/>
<gene>
    <name evidence="8" type="ORF">SA2016_1836</name>
</gene>
<protein>
    <submittedName>
        <fullName evidence="8">Putative transmembrane protein, RDD family domain</fullName>
    </submittedName>
</protein>
<reference evidence="8 9" key="1">
    <citation type="submission" date="2016-02" db="EMBL/GenBank/DDBJ databases">
        <title>Complete genome of Sinomonas atrocyanea KCTC 3377.</title>
        <authorList>
            <person name="Kim K.M."/>
        </authorList>
    </citation>
    <scope>NUCLEOTIDE SEQUENCE [LARGE SCALE GENOMIC DNA]</scope>
    <source>
        <strain evidence="8 9">KCTC 3377</strain>
    </source>
</reference>
<evidence type="ECO:0000256" key="3">
    <source>
        <dbReference type="ARBA" id="ARBA00022692"/>
    </source>
</evidence>
<dbReference type="InterPro" id="IPR010432">
    <property type="entry name" value="RDD"/>
</dbReference>
<dbReference type="GO" id="GO:0005886">
    <property type="term" value="C:plasma membrane"/>
    <property type="evidence" value="ECO:0007669"/>
    <property type="project" value="UniProtKB-SubCell"/>
</dbReference>
<evidence type="ECO:0000313" key="9">
    <source>
        <dbReference type="Proteomes" id="UP000070134"/>
    </source>
</evidence>
<dbReference type="InterPro" id="IPR051791">
    <property type="entry name" value="Pra-immunoreactive"/>
</dbReference>
<dbReference type="AlphaFoldDB" id="A0A126ZZ96"/>
<dbReference type="InterPro" id="IPR016795">
    <property type="entry name" value="UCP021697"/>
</dbReference>
<keyword evidence="5 6" id="KW-0472">Membrane</keyword>
<sequence>MIDRRDLGSWISGPQLAEGDFPGRRLGMPRTGPGSVGRTGRRVLGLCIDWAASYAIAAAFLGGSQLTILAVFAVEQVLLVGLVGHGLGHRLAGLTVRRLDGGPVGVPRAALRTLLLCLVIPAVVFDPDQRGVHDKAAGTVVVRL</sequence>
<dbReference type="RefSeq" id="WP_066497456.1">
    <property type="nucleotide sequence ID" value="NZ_BJMO01000010.1"/>
</dbReference>
<keyword evidence="4 6" id="KW-1133">Transmembrane helix</keyword>
<dbReference type="EMBL" id="CP014518">
    <property type="protein sequence ID" value="AMM32510.1"/>
    <property type="molecule type" value="Genomic_DNA"/>
</dbReference>
<dbReference type="Proteomes" id="UP000070134">
    <property type="component" value="Chromosome"/>
</dbReference>
<accession>A0A126ZZ96</accession>
<dbReference type="KEGG" id="satk:SA2016_1836"/>
<keyword evidence="2" id="KW-1003">Cell membrane</keyword>
<name>A0A126ZZ96_9MICC</name>
<dbReference type="PANTHER" id="PTHR36115">
    <property type="entry name" value="PROLINE-RICH ANTIGEN HOMOLOG-RELATED"/>
    <property type="match status" value="1"/>
</dbReference>
<feature type="transmembrane region" description="Helical" evidence="6">
    <location>
        <begin position="68"/>
        <end position="88"/>
    </location>
</feature>
<evidence type="ECO:0000256" key="4">
    <source>
        <dbReference type="ARBA" id="ARBA00022989"/>
    </source>
</evidence>
<evidence type="ECO:0000256" key="6">
    <source>
        <dbReference type="SAM" id="Phobius"/>
    </source>
</evidence>
<dbReference type="PIRSF" id="PIRSF021697">
    <property type="entry name" value="UCP021697"/>
    <property type="match status" value="1"/>
</dbReference>
<evidence type="ECO:0000256" key="2">
    <source>
        <dbReference type="ARBA" id="ARBA00022475"/>
    </source>
</evidence>
<keyword evidence="3 6" id="KW-0812">Transmembrane</keyword>
<evidence type="ECO:0000256" key="5">
    <source>
        <dbReference type="ARBA" id="ARBA00023136"/>
    </source>
</evidence>
<comment type="subcellular location">
    <subcellularLocation>
        <location evidence="1">Cell membrane</location>
        <topology evidence="1">Multi-pass membrane protein</topology>
    </subcellularLocation>
</comment>
<feature type="transmembrane region" description="Helical" evidence="6">
    <location>
        <begin position="43"/>
        <end position="62"/>
    </location>
</feature>
<organism evidence="8 9">
    <name type="scientific">Sinomonas atrocyanea</name>
    <dbReference type="NCBI Taxonomy" id="37927"/>
    <lineage>
        <taxon>Bacteria</taxon>
        <taxon>Bacillati</taxon>
        <taxon>Actinomycetota</taxon>
        <taxon>Actinomycetes</taxon>
        <taxon>Micrococcales</taxon>
        <taxon>Micrococcaceae</taxon>
        <taxon>Sinomonas</taxon>
    </lineage>
</organism>
<evidence type="ECO:0000256" key="1">
    <source>
        <dbReference type="ARBA" id="ARBA00004651"/>
    </source>
</evidence>
<proteinExistence type="predicted"/>
<dbReference type="Pfam" id="PF06271">
    <property type="entry name" value="RDD"/>
    <property type="match status" value="1"/>
</dbReference>